<dbReference type="InterPro" id="IPR029061">
    <property type="entry name" value="THDP-binding"/>
</dbReference>
<dbReference type="InterPro" id="IPR017721">
    <property type="entry name" value="IorA"/>
</dbReference>
<dbReference type="EC" id="1.2.7.8" evidence="3"/>
<dbReference type="GO" id="GO:0043805">
    <property type="term" value="F:indolepyruvate ferredoxin oxidoreductase activity"/>
    <property type="evidence" value="ECO:0007669"/>
    <property type="project" value="UniProtKB-UniRule"/>
</dbReference>
<evidence type="ECO:0000256" key="3">
    <source>
        <dbReference type="PIRNR" id="PIRNR006439"/>
    </source>
</evidence>
<dbReference type="InterPro" id="IPR002880">
    <property type="entry name" value="Pyrv_Fd/Flavodoxin_OxRdtase_N"/>
</dbReference>
<organism evidence="6 7">
    <name type="scientific">Duncaniella freteri</name>
    <dbReference type="NCBI Taxonomy" id="2530391"/>
    <lineage>
        <taxon>Bacteria</taxon>
        <taxon>Pseudomonadati</taxon>
        <taxon>Bacteroidota</taxon>
        <taxon>Bacteroidia</taxon>
        <taxon>Bacteroidales</taxon>
        <taxon>Muribaculaceae</taxon>
        <taxon>Duncaniella</taxon>
    </lineage>
</organism>
<evidence type="ECO:0000313" key="7">
    <source>
        <dbReference type="Proteomes" id="UP000297635"/>
    </source>
</evidence>
<dbReference type="CDD" id="cd07034">
    <property type="entry name" value="TPP_PYR_PFOR_IOR-alpha_like"/>
    <property type="match status" value="1"/>
</dbReference>
<dbReference type="SUPFAM" id="SSF52518">
    <property type="entry name" value="Thiamin diphosphate-binding fold (THDP-binding)"/>
    <property type="match status" value="2"/>
</dbReference>
<sequence length="539" mass="58640">MKTKKLLLGDEALALGAIDAGLSGAYAYPGTPSTEILEFVQSNPVARQRNIHSHWSSNEKTAVEEALGMSFCGKRAIVSMKHVGLNVAADPFVNSAMTGANGGLLVIAADDPSMHSSQNEQDSRFYAKFALMPVLEPSDQQEAYDMARYGFELSESLRIPVLMRLVTRLSHSRAVVEVDDAPSDEMPFSYPENPRQWVLMPVNSRERYRRLIDDRDRMEELAVSSPYNRLTPGSDRRIGIIASGIGHNYVREVLGADCPFPVLKISQYPVPRKLVAELASQCDSILVVEEGQPFIEDSLRGLLDCGPKIFGKLDRIIPIDGELNPDSVARAVAALAPDYSHLIHEEKPFARNVVARPPALCQGCGHRDVYAALNAALEEFSSPKVFGDIGCYTLGWLAPFNAIDTCVDMGASITMAKGAADAGQHPAVAIIGDSTFTHSGMTGLLDAVNENTPMTVIISDNLTTGMTGGQDSQGTGKLEEICLGLGVDRQRLHTIDSLPKTFEDMKALFTGEFAHEGLSVIIARRECIQTARRHVKKAK</sequence>
<evidence type="ECO:0000259" key="5">
    <source>
        <dbReference type="Pfam" id="PF02775"/>
    </source>
</evidence>
<comment type="function">
    <text evidence="3">Catalyzes the ferredoxin-dependent oxidative decarboxylation of arylpyruvates.</text>
</comment>
<keyword evidence="3" id="KW-0813">Transport</keyword>
<dbReference type="GeneID" id="82149038"/>
<comment type="caution">
    <text evidence="6">The sequence shown here is derived from an EMBL/GenBank/DDBJ whole genome shotgun (WGS) entry which is preliminary data.</text>
</comment>
<protein>
    <recommendedName>
        <fullName evidence="3">Indolepyruvate oxidoreductase subunit IorA</fullName>
        <shortName evidence="3">IOR</shortName>
        <ecNumber evidence="3">1.2.7.8</ecNumber>
    </recommendedName>
    <alternativeName>
        <fullName evidence="3">Indolepyruvate ferredoxin oxidoreductase subunit alpha</fullName>
    </alternativeName>
</protein>
<comment type="cofactor">
    <cofactor evidence="3">
        <name>[4Fe-4S] cluster</name>
        <dbReference type="ChEBI" id="CHEBI:49883"/>
    </cofactor>
    <text evidence="3">Binds 2 [4Fe-4S] clusters. In this family the first cluster has a non-standard and varying [4Fe-4S] binding motif CX(2)CX(2)CX(4-5)CP.</text>
</comment>
<keyword evidence="3" id="KW-0004">4Fe-4S</keyword>
<dbReference type="PANTHER" id="PTHR43710">
    <property type="entry name" value="2-HYDROXYACYL-COA LYASE"/>
    <property type="match status" value="1"/>
</dbReference>
<feature type="domain" description="Thiamine pyrophosphate enzyme TPP-binding" evidence="5">
    <location>
        <begin position="388"/>
        <end position="476"/>
    </location>
</feature>
<evidence type="ECO:0000259" key="4">
    <source>
        <dbReference type="Pfam" id="PF01855"/>
    </source>
</evidence>
<keyword evidence="3" id="KW-0408">Iron</keyword>
<comment type="catalytic activity">
    <reaction evidence="3">
        <text>indole-3-pyruvate + 2 oxidized [2Fe-2S]-[ferredoxin] + CoA = (indol-3-yl)acetyl-CoA + 2 reduced [2Fe-2S]-[ferredoxin] + CO2 + H(+)</text>
        <dbReference type="Rhea" id="RHEA:12645"/>
        <dbReference type="Rhea" id="RHEA-COMP:10000"/>
        <dbReference type="Rhea" id="RHEA-COMP:10001"/>
        <dbReference type="ChEBI" id="CHEBI:15378"/>
        <dbReference type="ChEBI" id="CHEBI:16526"/>
        <dbReference type="ChEBI" id="CHEBI:17640"/>
        <dbReference type="ChEBI" id="CHEBI:33737"/>
        <dbReference type="ChEBI" id="CHEBI:33738"/>
        <dbReference type="ChEBI" id="CHEBI:57271"/>
        <dbReference type="ChEBI" id="CHEBI:57287"/>
        <dbReference type="EC" id="1.2.7.8"/>
    </reaction>
</comment>
<dbReference type="CDD" id="cd02008">
    <property type="entry name" value="TPP_IOR_alpha"/>
    <property type="match status" value="1"/>
</dbReference>
<name>A0A4Z0VBN8_9BACT</name>
<proteinExistence type="predicted"/>
<dbReference type="AlphaFoldDB" id="A0A4Z0VBN8"/>
<accession>A0A4Z0VBN8</accession>
<dbReference type="GO" id="GO:0030976">
    <property type="term" value="F:thiamine pyrophosphate binding"/>
    <property type="evidence" value="ECO:0007669"/>
    <property type="project" value="InterPro"/>
</dbReference>
<keyword evidence="6" id="KW-0670">Pyruvate</keyword>
<dbReference type="EMBL" id="SJSA01000001">
    <property type="protein sequence ID" value="TGG40998.1"/>
    <property type="molecule type" value="Genomic_DNA"/>
</dbReference>
<evidence type="ECO:0000256" key="1">
    <source>
        <dbReference type="ARBA" id="ARBA00022723"/>
    </source>
</evidence>
<keyword evidence="7" id="KW-1185">Reference proteome</keyword>
<dbReference type="InterPro" id="IPR011766">
    <property type="entry name" value="TPP_enzyme_TPP-bd"/>
</dbReference>
<keyword evidence="2 3" id="KW-0560">Oxidoreductase</keyword>
<keyword evidence="3" id="KW-0411">Iron-sulfur</keyword>
<keyword evidence="3" id="KW-0249">Electron transport</keyword>
<evidence type="ECO:0000313" key="6">
    <source>
        <dbReference type="EMBL" id="TGG40998.1"/>
    </source>
</evidence>
<dbReference type="GO" id="GO:0051539">
    <property type="term" value="F:4 iron, 4 sulfur cluster binding"/>
    <property type="evidence" value="ECO:0007669"/>
    <property type="project" value="UniProtKB-UniRule"/>
</dbReference>
<dbReference type="Proteomes" id="UP000297635">
    <property type="component" value="Unassembled WGS sequence"/>
</dbReference>
<dbReference type="GO" id="GO:0044281">
    <property type="term" value="P:small molecule metabolic process"/>
    <property type="evidence" value="ECO:0007669"/>
    <property type="project" value="UniProtKB-ARBA"/>
</dbReference>
<dbReference type="FunFam" id="3.40.50.970:FF:000039">
    <property type="entry name" value="Indolepyruvate oxidoreductase subunit IorA"/>
    <property type="match status" value="1"/>
</dbReference>
<dbReference type="Gene3D" id="3.40.50.970">
    <property type="match status" value="2"/>
</dbReference>
<dbReference type="GO" id="GO:0046872">
    <property type="term" value="F:metal ion binding"/>
    <property type="evidence" value="ECO:0007669"/>
    <property type="project" value="UniProtKB-UniRule"/>
</dbReference>
<dbReference type="InterPro" id="IPR045025">
    <property type="entry name" value="HACL1-like"/>
</dbReference>
<keyword evidence="1 3" id="KW-0479">Metal-binding</keyword>
<reference evidence="6 7" key="1">
    <citation type="submission" date="2019-02" db="EMBL/GenBank/DDBJ databases">
        <title>Isolation and identification of novel species under the genus Muribaculum.</title>
        <authorList>
            <person name="Miyake S."/>
            <person name="Ding Y."/>
            <person name="Low A."/>
            <person name="Soh M."/>
            <person name="Seedorf H."/>
        </authorList>
    </citation>
    <scope>NUCLEOTIDE SEQUENCE [LARGE SCALE GENOMIC DNA]</scope>
    <source>
        <strain evidence="6 7">TLL-A3</strain>
    </source>
</reference>
<evidence type="ECO:0000256" key="2">
    <source>
        <dbReference type="ARBA" id="ARBA00023002"/>
    </source>
</evidence>
<feature type="domain" description="Pyruvate flavodoxin/ferredoxin oxidoreductase pyrimidine binding" evidence="4">
    <location>
        <begin position="16"/>
        <end position="193"/>
    </location>
</feature>
<dbReference type="PANTHER" id="PTHR43710:SF5">
    <property type="entry name" value="INDOLEPYRUVATE FERREDOXIN OXIDOREDUCTASE ALPHA SUBUNIT"/>
    <property type="match status" value="1"/>
</dbReference>
<dbReference type="PIRSF" id="PIRSF006439">
    <property type="entry name" value="Indolepyruvate_ferr_oxidored"/>
    <property type="match status" value="1"/>
</dbReference>
<gene>
    <name evidence="6" type="ORF">EZ315_04475</name>
</gene>
<dbReference type="Pfam" id="PF02775">
    <property type="entry name" value="TPP_enzyme_C"/>
    <property type="match status" value="1"/>
</dbReference>
<dbReference type="RefSeq" id="WP_135471909.1">
    <property type="nucleotide sequence ID" value="NZ_CASCNC010000014.1"/>
</dbReference>
<dbReference type="Pfam" id="PF01855">
    <property type="entry name" value="POR_N"/>
    <property type="match status" value="1"/>
</dbReference>